<dbReference type="EnsemblMetazoa" id="Aqu2.1.26846_001">
    <property type="protein sequence ID" value="Aqu2.1.26846_001"/>
    <property type="gene ID" value="Aqu2.1.26846"/>
</dbReference>
<organism evidence="1">
    <name type="scientific">Amphimedon queenslandica</name>
    <name type="common">Sponge</name>
    <dbReference type="NCBI Taxonomy" id="400682"/>
    <lineage>
        <taxon>Eukaryota</taxon>
        <taxon>Metazoa</taxon>
        <taxon>Porifera</taxon>
        <taxon>Demospongiae</taxon>
        <taxon>Heteroscleromorpha</taxon>
        <taxon>Haplosclerida</taxon>
        <taxon>Niphatidae</taxon>
        <taxon>Amphimedon</taxon>
    </lineage>
</organism>
<reference evidence="2" key="1">
    <citation type="journal article" date="2010" name="Nature">
        <title>The Amphimedon queenslandica genome and the evolution of animal complexity.</title>
        <authorList>
            <person name="Srivastava M."/>
            <person name="Simakov O."/>
            <person name="Chapman J."/>
            <person name="Fahey B."/>
            <person name="Gauthier M.E."/>
            <person name="Mitros T."/>
            <person name="Richards G.S."/>
            <person name="Conaco C."/>
            <person name="Dacre M."/>
            <person name="Hellsten U."/>
            <person name="Larroux C."/>
            <person name="Putnam N.H."/>
            <person name="Stanke M."/>
            <person name="Adamska M."/>
            <person name="Darling A."/>
            <person name="Degnan S.M."/>
            <person name="Oakley T.H."/>
            <person name="Plachetzki D.C."/>
            <person name="Zhai Y."/>
            <person name="Adamski M."/>
            <person name="Calcino A."/>
            <person name="Cummins S.F."/>
            <person name="Goodstein D.M."/>
            <person name="Harris C."/>
            <person name="Jackson D.J."/>
            <person name="Leys S.P."/>
            <person name="Shu S."/>
            <person name="Woodcroft B.J."/>
            <person name="Vervoort M."/>
            <person name="Kosik K.S."/>
            <person name="Manning G."/>
            <person name="Degnan B.M."/>
            <person name="Rokhsar D.S."/>
        </authorList>
    </citation>
    <scope>NUCLEOTIDE SEQUENCE [LARGE SCALE GENOMIC DNA]</scope>
</reference>
<evidence type="ECO:0000313" key="2">
    <source>
        <dbReference type="Proteomes" id="UP000007879"/>
    </source>
</evidence>
<keyword evidence="2" id="KW-1185">Reference proteome</keyword>
<name>A0A1X7UH95_AMPQE</name>
<protein>
    <submittedName>
        <fullName evidence="1">Uncharacterized protein</fullName>
    </submittedName>
</protein>
<gene>
    <name evidence="1" type="primary">100634323</name>
</gene>
<accession>A0A1X7UH95</accession>
<sequence length="213" mass="23578">MGIKQKERDRERQDSNIVKEKETVDYYNKMEKEVAEKISSIQEISTNLKQTLSKIKEGITTDPAGTTPGLTPSDIEAISVLPETLHQYSQLLNNLSEEWDKLLLTSDGLGTVTSYDGSVFNPQEVSLVLVIHCIISDMEMLLTEANKTLTAGPSLQYSDAINKIYAVIASMQYMCQTGPAGKDFPSHQFGAGIEKITKTLPDYQTRVEAIGVQ</sequence>
<proteinExistence type="predicted"/>
<evidence type="ECO:0000313" key="1">
    <source>
        <dbReference type="EnsemblMetazoa" id="Aqu2.1.26846_001"/>
    </source>
</evidence>
<reference evidence="1" key="2">
    <citation type="submission" date="2017-05" db="UniProtKB">
        <authorList>
            <consortium name="EnsemblMetazoa"/>
        </authorList>
    </citation>
    <scope>IDENTIFICATION</scope>
</reference>
<dbReference type="KEGG" id="aqu:100634323"/>
<dbReference type="Proteomes" id="UP000007879">
    <property type="component" value="Unassembled WGS sequence"/>
</dbReference>
<dbReference type="EnsemblMetazoa" id="XM_003387994.3">
    <property type="protein sequence ID" value="XP_003388042.2"/>
    <property type="gene ID" value="LOC100634323"/>
</dbReference>
<dbReference type="InParanoid" id="A0A1X7UH95"/>
<dbReference type="AlphaFoldDB" id="A0A1X7UH95"/>